<dbReference type="AlphaFoldDB" id="A0A150GQD6"/>
<gene>
    <name evidence="2" type="ORF">GPECTOR_11g81</name>
</gene>
<evidence type="ECO:0000313" key="3">
    <source>
        <dbReference type="Proteomes" id="UP000075714"/>
    </source>
</evidence>
<reference evidence="3" key="1">
    <citation type="journal article" date="2016" name="Nat. Commun.">
        <title>The Gonium pectorale genome demonstrates co-option of cell cycle regulation during the evolution of multicellularity.</title>
        <authorList>
            <person name="Hanschen E.R."/>
            <person name="Marriage T.N."/>
            <person name="Ferris P.J."/>
            <person name="Hamaji T."/>
            <person name="Toyoda A."/>
            <person name="Fujiyama A."/>
            <person name="Neme R."/>
            <person name="Noguchi H."/>
            <person name="Minakuchi Y."/>
            <person name="Suzuki M."/>
            <person name="Kawai-Toyooka H."/>
            <person name="Smith D.R."/>
            <person name="Sparks H."/>
            <person name="Anderson J."/>
            <person name="Bakaric R."/>
            <person name="Luria V."/>
            <person name="Karger A."/>
            <person name="Kirschner M.W."/>
            <person name="Durand P.M."/>
            <person name="Michod R.E."/>
            <person name="Nozaki H."/>
            <person name="Olson B.J."/>
        </authorList>
    </citation>
    <scope>NUCLEOTIDE SEQUENCE [LARGE SCALE GENOMIC DNA]</scope>
    <source>
        <strain evidence="3">NIES-2863</strain>
    </source>
</reference>
<protein>
    <submittedName>
        <fullName evidence="2">Uncharacterized protein</fullName>
    </submittedName>
</protein>
<sequence>MSSGGTGRFRFLDDVLKSQYTRDYPPKNAFAERRIPGSGPLDGMRLHTATTYRSDFSPKRGRSQSARPPDVAIPAHELDDATTYRTDFSPKRAQLESPPKLPYPSWTAPFQGRSTYGADFVQREVRPWTAEPVLEGPRVPLDSSTEYTDQYRRRPMPPRDLRASAPLLPSKHVPVVTTYARDYAPKPLEARERFTCCDEPNHPATQGSMARTTVSFAPRTPTQPSVQRARW</sequence>
<feature type="region of interest" description="Disordered" evidence="1">
    <location>
        <begin position="51"/>
        <end position="82"/>
    </location>
</feature>
<evidence type="ECO:0000256" key="1">
    <source>
        <dbReference type="SAM" id="MobiDB-lite"/>
    </source>
</evidence>
<organism evidence="2 3">
    <name type="scientific">Gonium pectorale</name>
    <name type="common">Green alga</name>
    <dbReference type="NCBI Taxonomy" id="33097"/>
    <lineage>
        <taxon>Eukaryota</taxon>
        <taxon>Viridiplantae</taxon>
        <taxon>Chlorophyta</taxon>
        <taxon>core chlorophytes</taxon>
        <taxon>Chlorophyceae</taxon>
        <taxon>CS clade</taxon>
        <taxon>Chlamydomonadales</taxon>
        <taxon>Volvocaceae</taxon>
        <taxon>Gonium</taxon>
    </lineage>
</organism>
<keyword evidence="3" id="KW-1185">Reference proteome</keyword>
<proteinExistence type="predicted"/>
<comment type="caution">
    <text evidence="2">The sequence shown here is derived from an EMBL/GenBank/DDBJ whole genome shotgun (WGS) entry which is preliminary data.</text>
</comment>
<feature type="compositionally biased region" description="Polar residues" evidence="1">
    <location>
        <begin position="203"/>
        <end position="231"/>
    </location>
</feature>
<name>A0A150GQD6_GONPE</name>
<dbReference type="EMBL" id="LSYV01000012">
    <property type="protein sequence ID" value="KXZ51958.1"/>
    <property type="molecule type" value="Genomic_DNA"/>
</dbReference>
<evidence type="ECO:0000313" key="2">
    <source>
        <dbReference type="EMBL" id="KXZ51958.1"/>
    </source>
</evidence>
<accession>A0A150GQD6</accession>
<feature type="region of interest" description="Disordered" evidence="1">
    <location>
        <begin position="197"/>
        <end position="231"/>
    </location>
</feature>
<dbReference type="OrthoDB" id="365640at2759"/>
<dbReference type="Proteomes" id="UP000075714">
    <property type="component" value="Unassembled WGS sequence"/>
</dbReference>